<dbReference type="STRING" id="3218.A0A2K1J2E3"/>
<dbReference type="PANTHER" id="PTHR31915:SF6">
    <property type="entry name" value="SKICH DOMAIN-CONTAINING PROTEIN"/>
    <property type="match status" value="1"/>
</dbReference>
<accession>A0A2K1J2E3</accession>
<organism evidence="3">
    <name type="scientific">Physcomitrium patens</name>
    <name type="common">Spreading-leaved earth moss</name>
    <name type="synonym">Physcomitrella patens</name>
    <dbReference type="NCBI Taxonomy" id="3218"/>
    <lineage>
        <taxon>Eukaryota</taxon>
        <taxon>Viridiplantae</taxon>
        <taxon>Streptophyta</taxon>
        <taxon>Embryophyta</taxon>
        <taxon>Bryophyta</taxon>
        <taxon>Bryophytina</taxon>
        <taxon>Bryopsida</taxon>
        <taxon>Funariidae</taxon>
        <taxon>Funariales</taxon>
        <taxon>Funariaceae</taxon>
        <taxon>Physcomitrium</taxon>
    </lineage>
</organism>
<gene>
    <name evidence="3" type="ORF">PHYPA_021548</name>
</gene>
<feature type="coiled-coil region" evidence="1">
    <location>
        <begin position="249"/>
        <end position="283"/>
    </location>
</feature>
<protein>
    <submittedName>
        <fullName evidence="3 4">Uncharacterized protein</fullName>
    </submittedName>
</protein>
<feature type="region of interest" description="Disordered" evidence="2">
    <location>
        <begin position="1"/>
        <end position="105"/>
    </location>
</feature>
<proteinExistence type="predicted"/>
<feature type="compositionally biased region" description="Basic and acidic residues" evidence="2">
    <location>
        <begin position="1290"/>
        <end position="1301"/>
    </location>
</feature>
<keyword evidence="5" id="KW-1185">Reference proteome</keyword>
<reference evidence="4" key="3">
    <citation type="submission" date="2020-12" db="UniProtKB">
        <authorList>
            <consortium name="EnsemblPlants"/>
        </authorList>
    </citation>
    <scope>IDENTIFICATION</scope>
</reference>
<evidence type="ECO:0000313" key="5">
    <source>
        <dbReference type="Proteomes" id="UP000006727"/>
    </source>
</evidence>
<dbReference type="Proteomes" id="UP000006727">
    <property type="component" value="Chromosome 17"/>
</dbReference>
<feature type="compositionally biased region" description="Low complexity" evidence="2">
    <location>
        <begin position="1302"/>
        <end position="1313"/>
    </location>
</feature>
<feature type="coiled-coil region" evidence="1">
    <location>
        <begin position="147"/>
        <end position="213"/>
    </location>
</feature>
<dbReference type="InterPro" id="IPR051002">
    <property type="entry name" value="UBA_autophagy_assoc_protein"/>
</dbReference>
<evidence type="ECO:0000256" key="1">
    <source>
        <dbReference type="SAM" id="Coils"/>
    </source>
</evidence>
<dbReference type="InParanoid" id="A0A2K1J2E3"/>
<dbReference type="EnsemblPlants" id="Pp3c17_1660V3.1">
    <property type="protein sequence ID" value="Pp3c17_1660V3.1"/>
    <property type="gene ID" value="Pp3c17_1660"/>
</dbReference>
<dbReference type="EMBL" id="ABEU02000017">
    <property type="protein sequence ID" value="PNR35698.1"/>
    <property type="molecule type" value="Genomic_DNA"/>
</dbReference>
<dbReference type="Gramene" id="Pp3c17_1660V3.1">
    <property type="protein sequence ID" value="Pp3c17_1660V3.1"/>
    <property type="gene ID" value="Pp3c17_1660"/>
</dbReference>
<feature type="compositionally biased region" description="Polar residues" evidence="2">
    <location>
        <begin position="19"/>
        <end position="31"/>
    </location>
</feature>
<feature type="region of interest" description="Disordered" evidence="2">
    <location>
        <begin position="1219"/>
        <end position="1255"/>
    </location>
</feature>
<feature type="coiled-coil region" evidence="1">
    <location>
        <begin position="801"/>
        <end position="927"/>
    </location>
</feature>
<sequence length="1328" mass="152163">MQRRVSVDQMHTHEAMDNLHSQSGPSNSRSPYHSPHSGQGEVGKAPPNNFGCSSMSGMSSRTSPLGANKTVAFSRLPGEGPAASSLTRTGPGCGHNAGPVGQHQSTLRAGPRLRAEGLMVPPASDAATLRRQVAALQMDLDAHIDGEQRLQSINQQLRERLELYMKQNHENVERAESELNTLHEDMEQTLELQRRLAQRATGLEKEKKDIENLLQVRVLEFECERTALQNRIQNMGEDLRTKAEAQEKVNHLQVELSSTLEVKAQLEEQLSKIAEETFFLEKKADDYSRELQELLSKEQWDQKLDRMGRRAMTRRAFSNYQNGVREQCIDRANMVRAISKHKHTGCKKVFYLLRMATCRSCILRQLNVAQCQAAFCTSWEKWKLSMVSERNYRIYLEKQSKRAVTNAMQAWMAYILHVRLSPERYVMALNYWHQRCLQNCFRKWLQVLRFWKFPPKEEKVHMEKASRHHIKTSLCRYLVSWQGWLTTYARPKKLKFAVVQAHIDKMTMKQIVAAWRCMLHVKWVSRLKNDEATSFRKNWCLRRFSARWRQHTIEIKTFKLRNSQAMEYRAHRLKHLALQCWRNFMQHQMHMQIYKQMAFRQYLRSLAIMSIRTWRENVNYKKAQHKATTEVNQALTRAAMVFWRDYHVYKSIKKKQEFRAVTYRNRRQKKLAKVILKWWWERIAWKRKASQLDCLLTTRRCRTVLFQILHAWMHATVDGLLLANSKYQEDILEVQSQFQEQKHQLTTVDMENLQLIDRLHIISSEIAVLKTSVYDKKKLEKDLHRSLEDGTMLEISMRGEIEQKQSHNEELEFEIHSLKKKLQMKNAEDTAEEVHHTLELQNLKQALKDLRTQLVEKTSQVDSYAKALKETAERLEGASDESHEKLTSAFAIAGSLRKLLEDRESQFATLEGNCRRRELELEEVQRKLAVANCTLSETVESRDNRVRELESMLCNKQQEVQKVRQRLQDLEVSMDTKEGSVRRLEFELKLMTEQNALKSRTFGPSSTSLSATPQLYPDAGAHPQGGLYSLQINEFKSQFGDASTALQQQKLRQSARATSGAVGDAMMQTERSCNECAVQPLTTFAEDGQREDAPTGEGVVPGSVSGISDCVKSQPCQGTDAKHFLLNSSDSAEGVALQILPFQEAESLSSPHMGLSSGAQERVLVDSSSEMGLQLSEPVFLGQESRSAVLQQRGNISQPDQETAFALVSMTRPKTLGHITDQPGFMTDGSEPETQLQLERRGDVGSGGEGMSMQTLREGPYRIILDDDPNVVDSLHLEIQRLQDRIMSRLRDSTADVHDSSDPSGSGTTSSRPLPGADLSSGTSGFDK</sequence>
<feature type="compositionally biased region" description="Low complexity" evidence="2">
    <location>
        <begin position="53"/>
        <end position="63"/>
    </location>
</feature>
<reference evidence="3 5" key="2">
    <citation type="journal article" date="2018" name="Plant J.">
        <title>The Physcomitrella patens chromosome-scale assembly reveals moss genome structure and evolution.</title>
        <authorList>
            <person name="Lang D."/>
            <person name="Ullrich K.K."/>
            <person name="Murat F."/>
            <person name="Fuchs J."/>
            <person name="Jenkins J."/>
            <person name="Haas F.B."/>
            <person name="Piednoel M."/>
            <person name="Gundlach H."/>
            <person name="Van Bel M."/>
            <person name="Meyberg R."/>
            <person name="Vives C."/>
            <person name="Morata J."/>
            <person name="Symeonidi A."/>
            <person name="Hiss M."/>
            <person name="Muchero W."/>
            <person name="Kamisugi Y."/>
            <person name="Saleh O."/>
            <person name="Blanc G."/>
            <person name="Decker E.L."/>
            <person name="van Gessel N."/>
            <person name="Grimwood J."/>
            <person name="Hayes R.D."/>
            <person name="Graham S.W."/>
            <person name="Gunter L.E."/>
            <person name="McDaniel S.F."/>
            <person name="Hoernstein S.N.W."/>
            <person name="Larsson A."/>
            <person name="Li F.W."/>
            <person name="Perroud P.F."/>
            <person name="Phillips J."/>
            <person name="Ranjan P."/>
            <person name="Rokshar D.S."/>
            <person name="Rothfels C.J."/>
            <person name="Schneider L."/>
            <person name="Shu S."/>
            <person name="Stevenson D.W."/>
            <person name="Thummler F."/>
            <person name="Tillich M."/>
            <person name="Villarreal Aguilar J.C."/>
            <person name="Widiez T."/>
            <person name="Wong G.K."/>
            <person name="Wymore A."/>
            <person name="Zhang Y."/>
            <person name="Zimmer A.D."/>
            <person name="Quatrano R.S."/>
            <person name="Mayer K.F.X."/>
            <person name="Goodstein D."/>
            <person name="Casacuberta J.M."/>
            <person name="Vandepoele K."/>
            <person name="Reski R."/>
            <person name="Cuming A.C."/>
            <person name="Tuskan G.A."/>
            <person name="Maumus F."/>
            <person name="Salse J."/>
            <person name="Schmutz J."/>
            <person name="Rensing S.A."/>
        </authorList>
    </citation>
    <scope>NUCLEOTIDE SEQUENCE [LARGE SCALE GENOMIC DNA]</scope>
    <source>
        <strain evidence="4 5">cv. Gransden 2004</strain>
    </source>
</reference>
<dbReference type="PANTHER" id="PTHR31915">
    <property type="entry name" value="SKICH DOMAIN-CONTAINING PROTEIN"/>
    <property type="match status" value="1"/>
</dbReference>
<feature type="region of interest" description="Disordered" evidence="2">
    <location>
        <begin position="1290"/>
        <end position="1328"/>
    </location>
</feature>
<evidence type="ECO:0000313" key="4">
    <source>
        <dbReference type="EnsemblPlants" id="Pp3c17_1660V3.1"/>
    </source>
</evidence>
<evidence type="ECO:0000313" key="3">
    <source>
        <dbReference type="EMBL" id="PNR35698.1"/>
    </source>
</evidence>
<keyword evidence="1" id="KW-0175">Coiled coil</keyword>
<dbReference type="PaxDb" id="3218-PP1S148_3V6.1"/>
<name>A0A2K1J2E3_PHYPA</name>
<evidence type="ECO:0000256" key="2">
    <source>
        <dbReference type="SAM" id="MobiDB-lite"/>
    </source>
</evidence>
<reference evidence="3 5" key="1">
    <citation type="journal article" date="2008" name="Science">
        <title>The Physcomitrella genome reveals evolutionary insights into the conquest of land by plants.</title>
        <authorList>
            <person name="Rensing S."/>
            <person name="Lang D."/>
            <person name="Zimmer A."/>
            <person name="Terry A."/>
            <person name="Salamov A."/>
            <person name="Shapiro H."/>
            <person name="Nishiyama T."/>
            <person name="Perroud P.-F."/>
            <person name="Lindquist E."/>
            <person name="Kamisugi Y."/>
            <person name="Tanahashi T."/>
            <person name="Sakakibara K."/>
            <person name="Fujita T."/>
            <person name="Oishi K."/>
            <person name="Shin-I T."/>
            <person name="Kuroki Y."/>
            <person name="Toyoda A."/>
            <person name="Suzuki Y."/>
            <person name="Hashimoto A."/>
            <person name="Yamaguchi K."/>
            <person name="Sugano A."/>
            <person name="Kohara Y."/>
            <person name="Fujiyama A."/>
            <person name="Anterola A."/>
            <person name="Aoki S."/>
            <person name="Ashton N."/>
            <person name="Barbazuk W.B."/>
            <person name="Barker E."/>
            <person name="Bennetzen J."/>
            <person name="Bezanilla M."/>
            <person name="Blankenship R."/>
            <person name="Cho S.H."/>
            <person name="Dutcher S."/>
            <person name="Estelle M."/>
            <person name="Fawcett J.A."/>
            <person name="Gundlach H."/>
            <person name="Hanada K."/>
            <person name="Heyl A."/>
            <person name="Hicks K.A."/>
            <person name="Hugh J."/>
            <person name="Lohr M."/>
            <person name="Mayer K."/>
            <person name="Melkozernov A."/>
            <person name="Murata T."/>
            <person name="Nelson D."/>
            <person name="Pils B."/>
            <person name="Prigge M."/>
            <person name="Reiss B."/>
            <person name="Renner T."/>
            <person name="Rombauts S."/>
            <person name="Rushton P."/>
            <person name="Sanderfoot A."/>
            <person name="Schween G."/>
            <person name="Shiu S.-H."/>
            <person name="Stueber K."/>
            <person name="Theodoulou F.L."/>
            <person name="Tu H."/>
            <person name="Van de Peer Y."/>
            <person name="Verrier P.J."/>
            <person name="Waters E."/>
            <person name="Wood A."/>
            <person name="Yang L."/>
            <person name="Cove D."/>
            <person name="Cuming A."/>
            <person name="Hasebe M."/>
            <person name="Lucas S."/>
            <person name="Mishler D.B."/>
            <person name="Reski R."/>
            <person name="Grigoriev I."/>
            <person name="Quatrano R.S."/>
            <person name="Boore J.L."/>
        </authorList>
    </citation>
    <scope>NUCLEOTIDE SEQUENCE [LARGE SCALE GENOMIC DNA]</scope>
    <source>
        <strain evidence="4 5">cv. Gransden 2004</strain>
    </source>
</reference>
<dbReference type="Gramene" id="Pp3c17_1660V3.2">
    <property type="protein sequence ID" value="Pp3c17_1660V3.2"/>
    <property type="gene ID" value="Pp3c17_1660"/>
</dbReference>
<dbReference type="EnsemblPlants" id="Pp3c17_1660V3.2">
    <property type="protein sequence ID" value="Pp3c17_1660V3.2"/>
    <property type="gene ID" value="Pp3c17_1660"/>
</dbReference>